<dbReference type="Proteomes" id="UP001249851">
    <property type="component" value="Unassembled WGS sequence"/>
</dbReference>
<proteinExistence type="predicted"/>
<reference evidence="1" key="1">
    <citation type="journal article" date="2023" name="G3 (Bethesda)">
        <title>Whole genome assembly and annotation of the endangered Caribbean coral Acropora cervicornis.</title>
        <authorList>
            <person name="Selwyn J.D."/>
            <person name="Vollmer S.V."/>
        </authorList>
    </citation>
    <scope>NUCLEOTIDE SEQUENCE</scope>
    <source>
        <strain evidence="1">K2</strain>
    </source>
</reference>
<name>A0AAD9QKJ2_ACRCE</name>
<keyword evidence="2" id="KW-1185">Reference proteome</keyword>
<sequence>MPRLQVPAFKWLLILTNWRRMKSFTDLQGNSHVLRIFVIVPHQQLCSRRKVLKCSVINVAIILKSKHVLLAPVSRTANIPHPASIVLIMSIDVEKRFHFMNRKLQNDALIQMQTESNIKPKLTSSASSLDLGIGHIVVISVERNFISSVQALVKIGGRKDDCFCCGQWKLFFLRKFHLRNVRQNDSIARVLTALSALTFLGCRKQNYAAPYPRRELMHVH</sequence>
<evidence type="ECO:0000313" key="2">
    <source>
        <dbReference type="Proteomes" id="UP001249851"/>
    </source>
</evidence>
<organism evidence="1 2">
    <name type="scientific">Acropora cervicornis</name>
    <name type="common">Staghorn coral</name>
    <dbReference type="NCBI Taxonomy" id="6130"/>
    <lineage>
        <taxon>Eukaryota</taxon>
        <taxon>Metazoa</taxon>
        <taxon>Cnidaria</taxon>
        <taxon>Anthozoa</taxon>
        <taxon>Hexacorallia</taxon>
        <taxon>Scleractinia</taxon>
        <taxon>Astrocoeniina</taxon>
        <taxon>Acroporidae</taxon>
        <taxon>Acropora</taxon>
    </lineage>
</organism>
<protein>
    <submittedName>
        <fullName evidence="1">Uncharacterized protein</fullName>
    </submittedName>
</protein>
<comment type="caution">
    <text evidence="1">The sequence shown here is derived from an EMBL/GenBank/DDBJ whole genome shotgun (WGS) entry which is preliminary data.</text>
</comment>
<gene>
    <name evidence="1" type="ORF">P5673_013873</name>
</gene>
<reference evidence="1" key="2">
    <citation type="journal article" date="2023" name="Science">
        <title>Genomic signatures of disease resistance in endangered staghorn corals.</title>
        <authorList>
            <person name="Vollmer S.V."/>
            <person name="Selwyn J.D."/>
            <person name="Despard B.A."/>
            <person name="Roesel C.L."/>
        </authorList>
    </citation>
    <scope>NUCLEOTIDE SEQUENCE</scope>
    <source>
        <strain evidence="1">K2</strain>
    </source>
</reference>
<accession>A0AAD9QKJ2</accession>
<dbReference type="AlphaFoldDB" id="A0AAD9QKJ2"/>
<dbReference type="EMBL" id="JARQWQ010000027">
    <property type="protein sequence ID" value="KAK2562902.1"/>
    <property type="molecule type" value="Genomic_DNA"/>
</dbReference>
<evidence type="ECO:0000313" key="1">
    <source>
        <dbReference type="EMBL" id="KAK2562902.1"/>
    </source>
</evidence>